<reference evidence="2" key="1">
    <citation type="journal article" date="2018" name="MSphere">
        <title>Metagenomic Discovery of 83 New Human Papillomavirus Types in Patients with Immunodeficiency.</title>
        <authorList>
            <person name="Pastrana D.V."/>
            <person name="Peretti A."/>
            <person name="Welch N.L."/>
            <person name="Borgogna C."/>
            <person name="Olivero C."/>
            <person name="Badolato R."/>
            <person name="Notarangelo L.D."/>
            <person name="Gariglio M."/>
            <person name="FitzGerald P.C."/>
            <person name="McIntosh C.E."/>
            <person name="Reeves J."/>
            <person name="Starrett G.J."/>
            <person name="Bliskovsky V."/>
            <person name="Velez D."/>
            <person name="Brownell I."/>
            <person name="Yarchoan R."/>
            <person name="Wyvill K.M."/>
            <person name="Uldrick T.S."/>
            <person name="Maldarelli F."/>
            <person name="Lisco A."/>
            <person name="Sereti I."/>
            <person name="Gonzalez C.M."/>
            <person name="Androphy E.J."/>
            <person name="McBride A.A."/>
            <person name="Van Doorslaer K."/>
            <person name="Garcia F."/>
            <person name="Dvoretzky I."/>
            <person name="Liu J.S."/>
            <person name="Han J."/>
            <person name="Murphy P.M."/>
            <person name="McDermott D.H."/>
            <person name="Buck C.B."/>
        </authorList>
    </citation>
    <scope>NUCLEOTIDE SEQUENCE</scope>
    <source>
        <strain evidence="2">Gamma06_w02c24a</strain>
    </source>
</reference>
<feature type="compositionally biased region" description="Basic residues" evidence="1">
    <location>
        <begin position="13"/>
        <end position="23"/>
    </location>
</feature>
<feature type="compositionally biased region" description="Acidic residues" evidence="1">
    <location>
        <begin position="60"/>
        <end position="69"/>
    </location>
</feature>
<protein>
    <submittedName>
        <fullName evidence="2">E4</fullName>
    </submittedName>
</protein>
<name>A0A2D2AL96_9PAPI</name>
<evidence type="ECO:0000313" key="2">
    <source>
        <dbReference type="EMBL" id="ATQ38217.1"/>
    </source>
</evidence>
<sequence length="120" mass="13792">MCYLVLPLLPAHRRGLTRVRPPHKSPEAPEKPNDEDSPDGRPPRPPRRPRATQRIRLPNIDEESEDTDKENEPAGTGGTQAQSLLLTLLTQWDHDIEALIDIIRQDLQDYKRRLGIPPYY</sequence>
<accession>A0A2D2AL96</accession>
<feature type="region of interest" description="Disordered" evidence="1">
    <location>
        <begin position="13"/>
        <end position="79"/>
    </location>
</feature>
<feature type="compositionally biased region" description="Basic and acidic residues" evidence="1">
    <location>
        <begin position="24"/>
        <end position="42"/>
    </location>
</feature>
<evidence type="ECO:0000256" key="1">
    <source>
        <dbReference type="SAM" id="MobiDB-lite"/>
    </source>
</evidence>
<dbReference type="Proteomes" id="UP000289870">
    <property type="component" value="Segment"/>
</dbReference>
<feature type="compositionally biased region" description="Basic residues" evidence="1">
    <location>
        <begin position="44"/>
        <end position="53"/>
    </location>
</feature>
<gene>
    <name evidence="2" type="primary">E4</name>
</gene>
<dbReference type="EMBL" id="MF588696">
    <property type="protein sequence ID" value="ATQ38217.1"/>
    <property type="molecule type" value="Genomic_DNA"/>
</dbReference>
<organism evidence="2">
    <name type="scientific">Gammapapillomavirus 6</name>
    <dbReference type="NCBI Taxonomy" id="1175848"/>
    <lineage>
        <taxon>Viruses</taxon>
        <taxon>Monodnaviria</taxon>
        <taxon>Shotokuvirae</taxon>
        <taxon>Cossaviricota</taxon>
        <taxon>Papovaviricetes</taxon>
        <taxon>Zurhausenvirales</taxon>
        <taxon>Papillomaviridae</taxon>
        <taxon>Firstpapillomavirinae</taxon>
        <taxon>Gammapapillomavirus</taxon>
    </lineage>
</organism>
<proteinExistence type="predicted"/>